<dbReference type="EMBL" id="LKHV02000001">
    <property type="protein sequence ID" value="MCS5707571.1"/>
    <property type="molecule type" value="Genomic_DNA"/>
</dbReference>
<dbReference type="GO" id="GO:0003700">
    <property type="term" value="F:DNA-binding transcription factor activity"/>
    <property type="evidence" value="ECO:0007669"/>
    <property type="project" value="InterPro"/>
</dbReference>
<evidence type="ECO:0000313" key="3">
    <source>
        <dbReference type="Proteomes" id="UP000051494"/>
    </source>
</evidence>
<name>A0A0Q9YGB3_9GAMM</name>
<dbReference type="PIRSF" id="PIRSF012508">
    <property type="entry name" value="YerC"/>
    <property type="match status" value="1"/>
</dbReference>
<proteinExistence type="predicted"/>
<dbReference type="InterPro" id="IPR000831">
    <property type="entry name" value="Trp_repress"/>
</dbReference>
<dbReference type="InterPro" id="IPR038116">
    <property type="entry name" value="TrpR-like_sf"/>
</dbReference>
<evidence type="ECO:0000313" key="2">
    <source>
        <dbReference type="EMBL" id="MCS5707571.1"/>
    </source>
</evidence>
<dbReference type="Proteomes" id="UP000051494">
    <property type="component" value="Unassembled WGS sequence"/>
</dbReference>
<dbReference type="AlphaFoldDB" id="A0A0Q9YGB3"/>
<dbReference type="OrthoDB" id="2621539at2"/>
<reference evidence="2" key="3">
    <citation type="submission" date="2021-06" db="EMBL/GenBank/DDBJ databases">
        <title>Genomic Description and Analysis of Intracellular Bacteria, Candidatus Berkiella cookevillensis and Candidatus Berkiella aquae.</title>
        <authorList>
            <person name="Kidane D.T."/>
            <person name="Mehari Y.T."/>
            <person name="Rice F.C."/>
            <person name="Arivett B.A."/>
            <person name="Farone A.L."/>
            <person name="Berk S.G."/>
            <person name="Farone M.B."/>
        </authorList>
    </citation>
    <scope>NUCLEOTIDE SEQUENCE</scope>
    <source>
        <strain evidence="2">CC99</strain>
    </source>
</reference>
<dbReference type="SUPFAM" id="SSF48295">
    <property type="entry name" value="TrpR-like"/>
    <property type="match status" value="1"/>
</dbReference>
<dbReference type="Pfam" id="PF01371">
    <property type="entry name" value="Trp_repressor"/>
    <property type="match status" value="1"/>
</dbReference>
<gene>
    <name evidence="1" type="primary">trpR_1</name>
    <name evidence="2" type="ORF">CC99x_001495</name>
    <name evidence="1" type="ORF">CC99x_00587</name>
</gene>
<dbReference type="InterPro" id="IPR010921">
    <property type="entry name" value="Trp_repressor/repl_initiator"/>
</dbReference>
<dbReference type="PANTHER" id="PTHR40080:SF1">
    <property type="entry name" value="TRPR-LIKE PROTEIN YERC_YECD"/>
    <property type="match status" value="1"/>
</dbReference>
<evidence type="ECO:0000313" key="1">
    <source>
        <dbReference type="EMBL" id="KRG19574.1"/>
    </source>
</evidence>
<dbReference type="GO" id="GO:0043565">
    <property type="term" value="F:sequence-specific DNA binding"/>
    <property type="evidence" value="ECO:0007669"/>
    <property type="project" value="InterPro"/>
</dbReference>
<dbReference type="RefSeq" id="WP_057623485.1">
    <property type="nucleotide sequence ID" value="NZ_LKHV02000001.1"/>
</dbReference>
<dbReference type="NCBIfam" id="TIGR02531">
    <property type="entry name" value="yecD_yerC"/>
    <property type="match status" value="1"/>
</dbReference>
<accession>A0A0Q9YGB3</accession>
<sequence length="91" mass="10400">MKEVQHSLFKNLCALKTAEEFELFFADLCTPQELEALQTRWACAQLIAQGLTIREVNTITSASTTTITRVNRSLHYGKGYRLLLDKMDLHL</sequence>
<dbReference type="Gene3D" id="1.10.1270.10">
    <property type="entry name" value="TrpR-like"/>
    <property type="match status" value="1"/>
</dbReference>
<dbReference type="STRING" id="437022.CC99x_00587"/>
<dbReference type="EMBL" id="LKHV01000002">
    <property type="protein sequence ID" value="KRG19574.1"/>
    <property type="molecule type" value="Genomic_DNA"/>
</dbReference>
<protein>
    <submittedName>
        <fullName evidence="2">Transposase</fullName>
    </submittedName>
    <submittedName>
        <fullName evidence="1">Trp operon repressor</fullName>
    </submittedName>
</protein>
<organism evidence="1">
    <name type="scientific">Candidatus Berkiella cookevillensis</name>
    <dbReference type="NCBI Taxonomy" id="437022"/>
    <lineage>
        <taxon>Bacteria</taxon>
        <taxon>Pseudomonadati</taxon>
        <taxon>Pseudomonadota</taxon>
        <taxon>Gammaproteobacteria</taxon>
        <taxon>Candidatus Berkiellales</taxon>
        <taxon>Candidatus Berkiellaceae</taxon>
        <taxon>Candidatus Berkiella</taxon>
    </lineage>
</organism>
<reference evidence="2" key="2">
    <citation type="journal article" date="2016" name="Genome Announc.">
        <title>Draft Genome Sequences of Two Novel Amoeba-Resistant Intranuclear Bacteria, 'Candidatus Berkiella cookevillensis' and 'Candidatus Berkiella aquae'.</title>
        <authorList>
            <person name="Mehari Y.T."/>
            <person name="Arivett B.A."/>
            <person name="Farone A.L."/>
            <person name="Gunderson J.H."/>
            <person name="Farone M.B."/>
        </authorList>
    </citation>
    <scope>NUCLEOTIDE SEQUENCE</scope>
    <source>
        <strain evidence="2">CC99</strain>
    </source>
</reference>
<reference evidence="1" key="1">
    <citation type="submission" date="2015-09" db="EMBL/GenBank/DDBJ databases">
        <title>Draft Genome Sequences of Two Novel Amoeba-resistant Intranuclear Bacteria, Candidatus Berkiella cookevillensis and Candidatus Berkiella aquae.</title>
        <authorList>
            <person name="Mehari Y.T."/>
            <person name="Arivett B.A."/>
            <person name="Farone A.L."/>
            <person name="Gunderson J.H."/>
            <person name="Farone M.B."/>
        </authorList>
    </citation>
    <scope>NUCLEOTIDE SEQUENCE [LARGE SCALE GENOMIC DNA]</scope>
    <source>
        <strain evidence="1">CC99</strain>
    </source>
</reference>
<keyword evidence="3" id="KW-1185">Reference proteome</keyword>
<comment type="caution">
    <text evidence="1">The sequence shown here is derived from an EMBL/GenBank/DDBJ whole genome shotgun (WGS) entry which is preliminary data.</text>
</comment>
<dbReference type="PANTHER" id="PTHR40080">
    <property type="entry name" value="LMO1763 PROTEIN"/>
    <property type="match status" value="1"/>
</dbReference>
<dbReference type="InterPro" id="IPR013368">
    <property type="entry name" value="YecD_YerC"/>
</dbReference>